<gene>
    <name evidence="5" type="ORF">HELGO_WM9166</name>
</gene>
<keyword evidence="3" id="KW-0564">Palmitate</keyword>
<dbReference type="InterPro" id="IPR002446">
    <property type="entry name" value="Lipocalin_bac"/>
</dbReference>
<protein>
    <submittedName>
        <fullName evidence="5">Outer membrane lipoprotein Blc</fullName>
    </submittedName>
</protein>
<evidence type="ECO:0000259" key="4">
    <source>
        <dbReference type="Pfam" id="PF08212"/>
    </source>
</evidence>
<dbReference type="InterPro" id="IPR012674">
    <property type="entry name" value="Calycin"/>
</dbReference>
<proteinExistence type="inferred from homology"/>
<name>A0A6S6TJK2_9BACT</name>
<dbReference type="InterPro" id="IPR000566">
    <property type="entry name" value="Lipocln_cytosolic_FA-bd_dom"/>
</dbReference>
<evidence type="ECO:0000313" key="5">
    <source>
        <dbReference type="EMBL" id="CAA6821062.1"/>
    </source>
</evidence>
<comment type="similarity">
    <text evidence="1 2">Belongs to the calycin superfamily. Lipocalin family.</text>
</comment>
<dbReference type="PANTHER" id="PTHR10612">
    <property type="entry name" value="APOLIPOPROTEIN D"/>
    <property type="match status" value="1"/>
</dbReference>
<dbReference type="PIRSF" id="PIRSF036893">
    <property type="entry name" value="Lipocalin_ApoD"/>
    <property type="match status" value="1"/>
</dbReference>
<dbReference type="Pfam" id="PF08212">
    <property type="entry name" value="Lipocalin_2"/>
    <property type="match status" value="1"/>
</dbReference>
<accession>A0A6S6TJK2</accession>
<dbReference type="EMBL" id="CACVAX010000058">
    <property type="protein sequence ID" value="CAA6821062.1"/>
    <property type="molecule type" value="Genomic_DNA"/>
</dbReference>
<dbReference type="InterPro" id="IPR047202">
    <property type="entry name" value="Lipocalin_Blc-like_dom"/>
</dbReference>
<dbReference type="GO" id="GO:0006950">
    <property type="term" value="P:response to stress"/>
    <property type="evidence" value="ECO:0007669"/>
    <property type="project" value="UniProtKB-ARBA"/>
</dbReference>
<dbReference type="Gene3D" id="2.40.128.20">
    <property type="match status" value="1"/>
</dbReference>
<feature type="domain" description="Lipocalin/cytosolic fatty-acid binding" evidence="4">
    <location>
        <begin position="33"/>
        <end position="169"/>
    </location>
</feature>
<dbReference type="AlphaFoldDB" id="A0A6S6TJK2"/>
<feature type="lipid moiety-binding region" description="S-diacylglycerol cysteine" evidence="3">
    <location>
        <position position="19"/>
    </location>
</feature>
<organism evidence="5">
    <name type="scientific">uncultured Sulfurovum sp</name>
    <dbReference type="NCBI Taxonomy" id="269237"/>
    <lineage>
        <taxon>Bacteria</taxon>
        <taxon>Pseudomonadati</taxon>
        <taxon>Campylobacterota</taxon>
        <taxon>Epsilonproteobacteria</taxon>
        <taxon>Campylobacterales</taxon>
        <taxon>Sulfurovaceae</taxon>
        <taxon>Sulfurovum</taxon>
        <taxon>environmental samples</taxon>
    </lineage>
</organism>
<evidence type="ECO:0000256" key="2">
    <source>
        <dbReference type="PIRNR" id="PIRNR036893"/>
    </source>
</evidence>
<dbReference type="InterPro" id="IPR022272">
    <property type="entry name" value="Lipocalin_CS"/>
</dbReference>
<dbReference type="PROSITE" id="PS00213">
    <property type="entry name" value="LIPOCALIN"/>
    <property type="match status" value="1"/>
</dbReference>
<dbReference type="CDD" id="cd19438">
    <property type="entry name" value="lipocalin_Blc-like"/>
    <property type="match status" value="1"/>
</dbReference>
<evidence type="ECO:0000256" key="3">
    <source>
        <dbReference type="PIRSR" id="PIRSR036893-52"/>
    </source>
</evidence>
<dbReference type="SUPFAM" id="SSF50814">
    <property type="entry name" value="Lipocalins"/>
    <property type="match status" value="1"/>
</dbReference>
<keyword evidence="3 5" id="KW-0449">Lipoprotein</keyword>
<dbReference type="PROSITE" id="PS51257">
    <property type="entry name" value="PROKAR_LIPOPROTEIN"/>
    <property type="match status" value="1"/>
</dbReference>
<sequence>MKKLLILLSTVTALLFTGCSNKEHAPLATVEKVNLERYLGTWYEIARYDQFFERGCSNITATYSLKEDKTLKILNRCTKEGELSEATGKAYADDETNSKLKVSFFGPFYGDYWIIMLDEEYSYAVIGTPSREYFWILSRTPKMEKETLDSILEKLPSLGYDKSKLIYPVQDGKP</sequence>
<dbReference type="PANTHER" id="PTHR10612:SF34">
    <property type="entry name" value="APOLIPOPROTEIN D"/>
    <property type="match status" value="1"/>
</dbReference>
<dbReference type="InterPro" id="IPR022271">
    <property type="entry name" value="Lipocalin_ApoD"/>
</dbReference>
<evidence type="ECO:0000256" key="1">
    <source>
        <dbReference type="ARBA" id="ARBA00006889"/>
    </source>
</evidence>
<dbReference type="PRINTS" id="PR01171">
    <property type="entry name" value="BCTLIPOCALIN"/>
</dbReference>
<reference evidence="5" key="1">
    <citation type="submission" date="2020-01" db="EMBL/GenBank/DDBJ databases">
        <authorList>
            <person name="Meier V. D."/>
            <person name="Meier V D."/>
        </authorList>
    </citation>
    <scope>NUCLEOTIDE SEQUENCE</scope>
    <source>
        <strain evidence="5">HLG_WM_MAG_04</strain>
    </source>
</reference>